<gene>
    <name evidence="1" type="ORF">B5F32_00425</name>
    <name evidence="2" type="ORF">HHO38_18555</name>
</gene>
<reference evidence="1" key="2">
    <citation type="journal article" date="2018" name="BMC Genomics">
        <title>Whole genome sequencing and function prediction of 133 gut anaerobes isolated from chicken caecum in pure cultures.</title>
        <authorList>
            <person name="Medvecky M."/>
            <person name="Cejkova D."/>
            <person name="Polansky O."/>
            <person name="Karasova D."/>
            <person name="Kubasova T."/>
            <person name="Cizek A."/>
            <person name="Rychlik I."/>
        </authorList>
    </citation>
    <scope>NUCLEOTIDE SEQUENCE</scope>
    <source>
        <strain evidence="1">An199</strain>
    </source>
</reference>
<evidence type="ECO:0000313" key="1">
    <source>
        <dbReference type="EMBL" id="OUP22944.1"/>
    </source>
</evidence>
<dbReference type="EMBL" id="CP051672">
    <property type="protein sequence ID" value="QJE31154.1"/>
    <property type="molecule type" value="Genomic_DNA"/>
</dbReference>
<reference evidence="3" key="1">
    <citation type="submission" date="2017-04" db="EMBL/GenBank/DDBJ databases">
        <title>Function of individual gut microbiota members based on whole genome sequencing of pure cultures obtained from chicken caecum.</title>
        <authorList>
            <person name="Medvecky M."/>
            <person name="Cejkova D."/>
            <person name="Polansky O."/>
            <person name="Karasova D."/>
            <person name="Kubasova T."/>
            <person name="Cizek A."/>
            <person name="Rychlik I."/>
        </authorList>
    </citation>
    <scope>NUCLEOTIDE SEQUENCE [LARGE SCALE GENOMIC DNA]</scope>
    <source>
        <strain evidence="3">An199</strain>
    </source>
</reference>
<organism evidence="1 3">
    <name type="scientific">Parabacteroides distasonis</name>
    <dbReference type="NCBI Taxonomy" id="823"/>
    <lineage>
        <taxon>Bacteria</taxon>
        <taxon>Pseudomonadati</taxon>
        <taxon>Bacteroidota</taxon>
        <taxon>Bacteroidia</taxon>
        <taxon>Bacteroidales</taxon>
        <taxon>Tannerellaceae</taxon>
        <taxon>Parabacteroides</taxon>
    </lineage>
</organism>
<accession>A0A1Y4IRG9</accession>
<dbReference type="Proteomes" id="UP000195950">
    <property type="component" value="Unassembled WGS sequence"/>
</dbReference>
<sequence length="155" mass="17960">MEKGSGITEQTITFIDNWIRTGPAEKGKAFFDVWDIVLRNYLPTTRPVLFRTCAEIGKDGKIASFTARLECARRFAKDNSEFLIICDTKETLMCEEEVYRPGEYEHTFYPLVEVLKKAESCGGCGFSQRLLDDYIGEDEYIMRINLTDIHCFKWK</sequence>
<dbReference type="EMBL" id="NFJX01000001">
    <property type="protein sequence ID" value="OUP22944.1"/>
    <property type="molecule type" value="Genomic_DNA"/>
</dbReference>
<dbReference type="OMA" id="KETLMCE"/>
<dbReference type="Proteomes" id="UP000501982">
    <property type="component" value="Chromosome"/>
</dbReference>
<evidence type="ECO:0000313" key="3">
    <source>
        <dbReference type="Proteomes" id="UP000195950"/>
    </source>
</evidence>
<name>A0A1Y4IRG9_PARDI</name>
<evidence type="ECO:0000313" key="2">
    <source>
        <dbReference type="EMBL" id="QJE31154.1"/>
    </source>
</evidence>
<reference evidence="2 4" key="3">
    <citation type="submission" date="2020-04" db="EMBL/GenBank/DDBJ databases">
        <title>Complete Genomes and Methylome analysis of CBBP consortium that reverse antibiotic-induced susceptibility to vancomycin-resistant Enterococcus faecium infection.</title>
        <authorList>
            <person name="Fomenkov A."/>
            <person name="Zhang Z."/>
            <person name="Pamer E."/>
            <person name="Roberts R.J."/>
        </authorList>
    </citation>
    <scope>NUCLEOTIDE SEQUENCE [LARGE SCALE GENOMIC DNA]</scope>
    <source>
        <strain evidence="4">CBBP</strain>
        <strain evidence="2">CBBP-1</strain>
    </source>
</reference>
<dbReference type="AlphaFoldDB" id="A0A1Y4IRG9"/>
<evidence type="ECO:0000313" key="4">
    <source>
        <dbReference type="Proteomes" id="UP000501982"/>
    </source>
</evidence>
<proteinExistence type="predicted"/>
<protein>
    <submittedName>
        <fullName evidence="1">Uncharacterized protein</fullName>
    </submittedName>
</protein>